<feature type="transmembrane region" description="Helical" evidence="8">
    <location>
        <begin position="248"/>
        <end position="270"/>
    </location>
</feature>
<feature type="binding site" evidence="7">
    <location>
        <position position="225"/>
    </location>
    <ligand>
        <name>Mg(2+)</name>
        <dbReference type="ChEBI" id="CHEBI:18420"/>
    </ligand>
</feature>
<dbReference type="Pfam" id="PF00953">
    <property type="entry name" value="Glycos_transf_4"/>
    <property type="match status" value="1"/>
</dbReference>
<feature type="transmembrane region" description="Helical" evidence="8">
    <location>
        <begin position="302"/>
        <end position="322"/>
    </location>
</feature>
<evidence type="ECO:0000256" key="3">
    <source>
        <dbReference type="ARBA" id="ARBA00022679"/>
    </source>
</evidence>
<evidence type="ECO:0000313" key="10">
    <source>
        <dbReference type="Proteomes" id="UP000261905"/>
    </source>
</evidence>
<name>A0A371P2H0_9BACL</name>
<evidence type="ECO:0000256" key="2">
    <source>
        <dbReference type="ARBA" id="ARBA00022475"/>
    </source>
</evidence>
<keyword evidence="4 8" id="KW-0812">Transmembrane</keyword>
<dbReference type="InterPro" id="IPR000715">
    <property type="entry name" value="Glycosyl_transferase_4"/>
</dbReference>
<dbReference type="GO" id="GO:0005886">
    <property type="term" value="C:plasma membrane"/>
    <property type="evidence" value="ECO:0007669"/>
    <property type="project" value="UniProtKB-SubCell"/>
</dbReference>
<evidence type="ECO:0000313" key="9">
    <source>
        <dbReference type="EMBL" id="REK69546.1"/>
    </source>
</evidence>
<feature type="transmembrane region" description="Helical" evidence="8">
    <location>
        <begin position="6"/>
        <end position="30"/>
    </location>
</feature>
<keyword evidence="7" id="KW-0479">Metal-binding</keyword>
<feature type="transmembrane region" description="Helical" evidence="8">
    <location>
        <begin position="221"/>
        <end position="242"/>
    </location>
</feature>
<evidence type="ECO:0000256" key="7">
    <source>
        <dbReference type="PIRSR" id="PIRSR600715-1"/>
    </source>
</evidence>
<keyword evidence="6 8" id="KW-0472">Membrane</keyword>
<dbReference type="PROSITE" id="PS01348">
    <property type="entry name" value="MRAY_2"/>
    <property type="match status" value="1"/>
</dbReference>
<feature type="transmembrane region" description="Helical" evidence="8">
    <location>
        <begin position="51"/>
        <end position="71"/>
    </location>
</feature>
<feature type="transmembrane region" description="Helical" evidence="8">
    <location>
        <begin position="112"/>
        <end position="132"/>
    </location>
</feature>
<dbReference type="GO" id="GO:0016780">
    <property type="term" value="F:phosphotransferase activity, for other substituted phosphate groups"/>
    <property type="evidence" value="ECO:0007669"/>
    <property type="project" value="InterPro"/>
</dbReference>
<organism evidence="9 10">
    <name type="scientific">Paenibacillus paeoniae</name>
    <dbReference type="NCBI Taxonomy" id="2292705"/>
    <lineage>
        <taxon>Bacteria</taxon>
        <taxon>Bacillati</taxon>
        <taxon>Bacillota</taxon>
        <taxon>Bacilli</taxon>
        <taxon>Bacillales</taxon>
        <taxon>Paenibacillaceae</taxon>
        <taxon>Paenibacillus</taxon>
    </lineage>
</organism>
<evidence type="ECO:0000256" key="1">
    <source>
        <dbReference type="ARBA" id="ARBA00004651"/>
    </source>
</evidence>
<keyword evidence="10" id="KW-1185">Reference proteome</keyword>
<comment type="cofactor">
    <cofactor evidence="7">
        <name>Mg(2+)</name>
        <dbReference type="ChEBI" id="CHEBI:18420"/>
    </cofactor>
</comment>
<dbReference type="PANTHER" id="PTHR22926">
    <property type="entry name" value="PHOSPHO-N-ACETYLMURAMOYL-PENTAPEPTIDE-TRANSFERASE"/>
    <property type="match status" value="1"/>
</dbReference>
<keyword evidence="7" id="KW-0460">Magnesium</keyword>
<feature type="binding site" evidence="7">
    <location>
        <position position="165"/>
    </location>
    <ligand>
        <name>Mg(2+)</name>
        <dbReference type="ChEBI" id="CHEBI:18420"/>
    </ligand>
</feature>
<dbReference type="CDD" id="cd06853">
    <property type="entry name" value="GT_WecA_like"/>
    <property type="match status" value="1"/>
</dbReference>
<comment type="subcellular location">
    <subcellularLocation>
        <location evidence="1">Cell membrane</location>
        <topology evidence="1">Multi-pass membrane protein</topology>
    </subcellularLocation>
</comment>
<keyword evidence="5 8" id="KW-1133">Transmembrane helix</keyword>
<proteinExistence type="predicted"/>
<dbReference type="Proteomes" id="UP000261905">
    <property type="component" value="Unassembled WGS sequence"/>
</dbReference>
<evidence type="ECO:0000256" key="4">
    <source>
        <dbReference type="ARBA" id="ARBA00022692"/>
    </source>
</evidence>
<dbReference type="PANTHER" id="PTHR22926:SF3">
    <property type="entry name" value="UNDECAPRENYL-PHOSPHATE ALPHA-N-ACETYLGLUCOSAMINYL 1-PHOSPHATE TRANSFERASE"/>
    <property type="match status" value="1"/>
</dbReference>
<dbReference type="GO" id="GO:0071555">
    <property type="term" value="P:cell wall organization"/>
    <property type="evidence" value="ECO:0007669"/>
    <property type="project" value="TreeGrafter"/>
</dbReference>
<keyword evidence="3 9" id="KW-0808">Transferase</keyword>
<keyword evidence="2" id="KW-1003">Cell membrane</keyword>
<dbReference type="InterPro" id="IPR018480">
    <property type="entry name" value="PNAcMuramoyl-5peptid_Trfase_CS"/>
</dbReference>
<gene>
    <name evidence="9" type="ORF">DX130_23880</name>
</gene>
<protein>
    <submittedName>
        <fullName evidence="9">Undecaprenyl/decaprenyl-phosphate alpha-N-acetylglucosaminyl 1-phosphate transferase</fullName>
    </submittedName>
</protein>
<feature type="transmembrane region" description="Helical" evidence="8">
    <location>
        <begin position="144"/>
        <end position="166"/>
    </location>
</feature>
<feature type="transmembrane region" description="Helical" evidence="8">
    <location>
        <begin position="328"/>
        <end position="347"/>
    </location>
</feature>
<feature type="transmembrane region" description="Helical" evidence="8">
    <location>
        <begin position="197"/>
        <end position="214"/>
    </location>
</feature>
<sequence>MPVGFLYTMGFIIALLLALAMTPLVKKFAFKIGAIDKPNHRKVHTRIMPRLGGLAIYIAFVGAFLAVSPFIPDGLLRPRDVNMINALLVGGTIIIILGALDDRFELSAKVKLLGQIAAACVVVFGFNVRIDLVNIPFGETMQPIAEWIGIPLTILWIVGVTNAINLIDGLDGLAAGVSGISIATIVVMASLMGFQPVILLSTLLLGGIIGFLVFNFHPAKIFMGDSGSLFLGFSLATLSMLGFKQVTIVSFVTPLLIIGVPLSDTFFAIVRRWVNKKPIFAPDKGHLHHRLQDLGFSHRRTVLIIWGIAAIFGVLAIIQSAVVQSSAANWITFAVICLLMFFLQLGAELTGIVDKTRRPLINFLARIGVRIAKVDTQQSRGK</sequence>
<dbReference type="GO" id="GO:0009103">
    <property type="term" value="P:lipopolysaccharide biosynthetic process"/>
    <property type="evidence" value="ECO:0007669"/>
    <property type="project" value="TreeGrafter"/>
</dbReference>
<evidence type="ECO:0000256" key="6">
    <source>
        <dbReference type="ARBA" id="ARBA00023136"/>
    </source>
</evidence>
<reference evidence="9 10" key="1">
    <citation type="submission" date="2018-08" db="EMBL/GenBank/DDBJ databases">
        <title>Paenibacillus sp. M4BSY-1, whole genome shotgun sequence.</title>
        <authorList>
            <person name="Tuo L."/>
        </authorList>
    </citation>
    <scope>NUCLEOTIDE SEQUENCE [LARGE SCALE GENOMIC DNA]</scope>
    <source>
        <strain evidence="9 10">M4BSY-1</strain>
    </source>
</reference>
<dbReference type="RefSeq" id="WP_116049657.1">
    <property type="nucleotide sequence ID" value="NZ_QUBQ01000007.1"/>
</dbReference>
<accession>A0A371P2H0</accession>
<evidence type="ECO:0000256" key="8">
    <source>
        <dbReference type="SAM" id="Phobius"/>
    </source>
</evidence>
<comment type="caution">
    <text evidence="9">The sequence shown here is derived from an EMBL/GenBank/DDBJ whole genome shotgun (WGS) entry which is preliminary data.</text>
</comment>
<feature type="transmembrane region" description="Helical" evidence="8">
    <location>
        <begin position="83"/>
        <end position="100"/>
    </location>
</feature>
<dbReference type="GO" id="GO:0046872">
    <property type="term" value="F:metal ion binding"/>
    <property type="evidence" value="ECO:0007669"/>
    <property type="project" value="UniProtKB-KW"/>
</dbReference>
<dbReference type="AlphaFoldDB" id="A0A371P2H0"/>
<evidence type="ECO:0000256" key="5">
    <source>
        <dbReference type="ARBA" id="ARBA00022989"/>
    </source>
</evidence>
<feature type="transmembrane region" description="Helical" evidence="8">
    <location>
        <begin position="173"/>
        <end position="191"/>
    </location>
</feature>
<dbReference type="OrthoDB" id="9783652at2"/>
<dbReference type="GO" id="GO:0044038">
    <property type="term" value="P:cell wall macromolecule biosynthetic process"/>
    <property type="evidence" value="ECO:0007669"/>
    <property type="project" value="TreeGrafter"/>
</dbReference>
<dbReference type="EMBL" id="QUBQ01000007">
    <property type="protein sequence ID" value="REK69546.1"/>
    <property type="molecule type" value="Genomic_DNA"/>
</dbReference>